<dbReference type="EMBL" id="JACHIV010000001">
    <property type="protein sequence ID" value="MBB5068489.1"/>
    <property type="molecule type" value="Genomic_DNA"/>
</dbReference>
<evidence type="ECO:0000313" key="2">
    <source>
        <dbReference type="EMBL" id="MBB5068489.1"/>
    </source>
</evidence>
<dbReference type="RefSeq" id="WP_343071296.1">
    <property type="nucleotide sequence ID" value="NZ_JACHIV010000001.1"/>
</dbReference>
<evidence type="ECO:0000256" key="1">
    <source>
        <dbReference type="SAM" id="MobiDB-lite"/>
    </source>
</evidence>
<sequence>MNIRVEPEALGALAQDLERSTTALADSATAPEADAGPSGPAVHTTLGELIRAAAGLAEDTSRTVDDLHTGKATYTDIDANNADQFHQISPR</sequence>
<protein>
    <submittedName>
        <fullName evidence="2">Uncharacterized protein</fullName>
    </submittedName>
</protein>
<feature type="region of interest" description="Disordered" evidence="1">
    <location>
        <begin position="23"/>
        <end position="43"/>
    </location>
</feature>
<name>A0A840NGQ9_9PSEU</name>
<reference evidence="2 3" key="1">
    <citation type="submission" date="2020-08" db="EMBL/GenBank/DDBJ databases">
        <title>Sequencing the genomes of 1000 actinobacteria strains.</title>
        <authorList>
            <person name="Klenk H.-P."/>
        </authorList>
    </citation>
    <scope>NUCLEOTIDE SEQUENCE [LARGE SCALE GENOMIC DNA]</scope>
    <source>
        <strain evidence="2 3">DSM 45582</strain>
    </source>
</reference>
<dbReference type="AlphaFoldDB" id="A0A840NGQ9"/>
<comment type="caution">
    <text evidence="2">The sequence shown here is derived from an EMBL/GenBank/DDBJ whole genome shotgun (WGS) entry which is preliminary data.</text>
</comment>
<accession>A0A840NGQ9</accession>
<gene>
    <name evidence="2" type="ORF">BJ969_001577</name>
</gene>
<organism evidence="2 3">
    <name type="scientific">Saccharopolyspora gloriosae</name>
    <dbReference type="NCBI Taxonomy" id="455344"/>
    <lineage>
        <taxon>Bacteria</taxon>
        <taxon>Bacillati</taxon>
        <taxon>Actinomycetota</taxon>
        <taxon>Actinomycetes</taxon>
        <taxon>Pseudonocardiales</taxon>
        <taxon>Pseudonocardiaceae</taxon>
        <taxon>Saccharopolyspora</taxon>
    </lineage>
</organism>
<dbReference type="Proteomes" id="UP000580474">
    <property type="component" value="Unassembled WGS sequence"/>
</dbReference>
<keyword evidence="3" id="KW-1185">Reference proteome</keyword>
<proteinExistence type="predicted"/>
<evidence type="ECO:0000313" key="3">
    <source>
        <dbReference type="Proteomes" id="UP000580474"/>
    </source>
</evidence>